<dbReference type="Proteomes" id="UP000030762">
    <property type="component" value="Unassembled WGS sequence"/>
</dbReference>
<evidence type="ECO:0000256" key="1">
    <source>
        <dbReference type="SAM" id="MobiDB-lite"/>
    </source>
</evidence>
<dbReference type="EMBL" id="JH767149">
    <property type="protein sequence ID" value="EQC35791.1"/>
    <property type="molecule type" value="Genomic_DNA"/>
</dbReference>
<dbReference type="OMA" id="HAVGWHA"/>
<dbReference type="VEuPathDB" id="FungiDB:SDRG_06550"/>
<dbReference type="RefSeq" id="XP_008610553.1">
    <property type="nucleotide sequence ID" value="XM_008612331.1"/>
</dbReference>
<protein>
    <submittedName>
        <fullName evidence="2">Uncharacterized protein</fullName>
    </submittedName>
</protein>
<dbReference type="InParanoid" id="T0QM47"/>
<gene>
    <name evidence="2" type="ORF">SDRG_06550</name>
</gene>
<proteinExistence type="predicted"/>
<name>T0QM47_SAPDV</name>
<accession>T0QM47</accession>
<feature type="region of interest" description="Disordered" evidence="1">
    <location>
        <begin position="94"/>
        <end position="154"/>
    </location>
</feature>
<dbReference type="GeneID" id="19947277"/>
<feature type="compositionally biased region" description="Low complexity" evidence="1">
    <location>
        <begin position="322"/>
        <end position="332"/>
    </location>
</feature>
<evidence type="ECO:0000313" key="2">
    <source>
        <dbReference type="EMBL" id="EQC35791.1"/>
    </source>
</evidence>
<dbReference type="AlphaFoldDB" id="T0QM47"/>
<keyword evidence="3" id="KW-1185">Reference proteome</keyword>
<feature type="region of interest" description="Disordered" evidence="1">
    <location>
        <begin position="322"/>
        <end position="342"/>
    </location>
</feature>
<dbReference type="OrthoDB" id="10514491at2759"/>
<reference evidence="2 3" key="1">
    <citation type="submission" date="2012-04" db="EMBL/GenBank/DDBJ databases">
        <title>The Genome Sequence of Saprolegnia declina VS20.</title>
        <authorList>
            <consortium name="The Broad Institute Genome Sequencing Platform"/>
            <person name="Russ C."/>
            <person name="Nusbaum C."/>
            <person name="Tyler B."/>
            <person name="van West P."/>
            <person name="Dieguez-Uribeondo J."/>
            <person name="de Bruijn I."/>
            <person name="Tripathy S."/>
            <person name="Jiang R."/>
            <person name="Young S.K."/>
            <person name="Zeng Q."/>
            <person name="Gargeya S."/>
            <person name="Fitzgerald M."/>
            <person name="Haas B."/>
            <person name="Abouelleil A."/>
            <person name="Alvarado L."/>
            <person name="Arachchi H.M."/>
            <person name="Berlin A."/>
            <person name="Chapman S.B."/>
            <person name="Goldberg J."/>
            <person name="Griggs A."/>
            <person name="Gujja S."/>
            <person name="Hansen M."/>
            <person name="Howarth C."/>
            <person name="Imamovic A."/>
            <person name="Larimer J."/>
            <person name="McCowen C."/>
            <person name="Montmayeur A."/>
            <person name="Murphy C."/>
            <person name="Neiman D."/>
            <person name="Pearson M."/>
            <person name="Priest M."/>
            <person name="Roberts A."/>
            <person name="Saif S."/>
            <person name="Shea T."/>
            <person name="Sisk P."/>
            <person name="Sykes S."/>
            <person name="Wortman J."/>
            <person name="Nusbaum C."/>
            <person name="Birren B."/>
        </authorList>
    </citation>
    <scope>NUCLEOTIDE SEQUENCE [LARGE SCALE GENOMIC DNA]</scope>
    <source>
        <strain evidence="2 3">VS20</strain>
    </source>
</reference>
<organism evidence="2 3">
    <name type="scientific">Saprolegnia diclina (strain VS20)</name>
    <dbReference type="NCBI Taxonomy" id="1156394"/>
    <lineage>
        <taxon>Eukaryota</taxon>
        <taxon>Sar</taxon>
        <taxon>Stramenopiles</taxon>
        <taxon>Oomycota</taxon>
        <taxon>Saprolegniomycetes</taxon>
        <taxon>Saprolegniales</taxon>
        <taxon>Saprolegniaceae</taxon>
        <taxon>Saprolegnia</taxon>
    </lineage>
</organism>
<evidence type="ECO:0000313" key="3">
    <source>
        <dbReference type="Proteomes" id="UP000030762"/>
    </source>
</evidence>
<sequence length="342" mass="37240">MIDSAMVGRWLHAAFGGKDSLSRDDLLSIVLSMRADKDGPWTFAPAGAVPEAHCMIARTLSKYSKALPRNERLAALEQLAAFARASLDLVDATTTTHTPARISKKRPSDESQELSAKKVKTDDDGQGAESALPPKVSASALPTMKDDASGPSPVASRVETAWLFTEHRLGDDMEAPTPSERFFNGEVGGFIFMCDPQTKRPIEDERYPLRMDVDTARTGFQAVRGLLPRCDQALSMVNSYLDTLTALNIAVPQLYGPLAVAIELVLFVLKHAVGWHAGMSDEDRDVKLRAILAEKDPERSLDNVVQQRHELGFVWVPAPQATTTNDANAAPPGLGRCRGRSH</sequence>